<dbReference type="Proteomes" id="UP000027725">
    <property type="component" value="Unassembled WGS sequence"/>
</dbReference>
<dbReference type="EMBL" id="JHEH01000047">
    <property type="protein sequence ID" value="KEP68088.1"/>
    <property type="molecule type" value="Genomic_DNA"/>
</dbReference>
<gene>
    <name evidence="1" type="ORF">DL1_15045</name>
</gene>
<name>A0A074TGA1_9RHOB</name>
<evidence type="ECO:0000313" key="2">
    <source>
        <dbReference type="Proteomes" id="UP000027725"/>
    </source>
</evidence>
<dbReference type="eggNOG" id="ENOG50344B7">
    <property type="taxonomic scope" value="Bacteria"/>
</dbReference>
<dbReference type="OrthoDB" id="9554194at2"/>
<protein>
    <submittedName>
        <fullName evidence="1">Uncharacterized protein</fullName>
    </submittedName>
</protein>
<accession>A0A074TGA1</accession>
<sequence>MAILRVGGTAVDYELGLLKKILALLDMELSQVNAAIKQSQDPESDGLLDLGEFLIGSGFVAVQRYINSTRVDFGVSKEDAYDKPPMFNKSISTVAAINAIANYWKHSSDWDERERKGEEPSEQGSSKWTIQHLESVGDLNDYPCANALALMSPGKDLALSNLTSVLIEWREGLWAGRSGTAE</sequence>
<keyword evidence="2" id="KW-1185">Reference proteome</keyword>
<comment type="caution">
    <text evidence="1">The sequence shown here is derived from an EMBL/GenBank/DDBJ whole genome shotgun (WGS) entry which is preliminary data.</text>
</comment>
<organism evidence="1 2">
    <name type="scientific">Thioclava dalianensis</name>
    <dbReference type="NCBI Taxonomy" id="1185766"/>
    <lineage>
        <taxon>Bacteria</taxon>
        <taxon>Pseudomonadati</taxon>
        <taxon>Pseudomonadota</taxon>
        <taxon>Alphaproteobacteria</taxon>
        <taxon>Rhodobacterales</taxon>
        <taxon>Paracoccaceae</taxon>
        <taxon>Thioclava</taxon>
    </lineage>
</organism>
<dbReference type="RefSeq" id="WP_038069458.1">
    <property type="nucleotide sequence ID" value="NZ_FOVB01000001.1"/>
</dbReference>
<dbReference type="AlphaFoldDB" id="A0A074TGA1"/>
<proteinExistence type="predicted"/>
<evidence type="ECO:0000313" key="1">
    <source>
        <dbReference type="EMBL" id="KEP68088.1"/>
    </source>
</evidence>
<reference evidence="1 2" key="1">
    <citation type="submission" date="2014-03" db="EMBL/GenBank/DDBJ databases">
        <title>The draft genome sequence of Thioclava dalianensis DLFJ1-1.</title>
        <authorList>
            <person name="Lai Q."/>
            <person name="Shao Z."/>
        </authorList>
    </citation>
    <scope>NUCLEOTIDE SEQUENCE [LARGE SCALE GENOMIC DNA]</scope>
    <source>
        <strain evidence="1 2">DLFJ1-1</strain>
    </source>
</reference>